<keyword evidence="4" id="KW-1185">Reference proteome</keyword>
<dbReference type="PANTHER" id="PTHR35333">
    <property type="entry name" value="BETA-LACTAMASE"/>
    <property type="match status" value="1"/>
</dbReference>
<organism evidence="3 4">
    <name type="scientific">Streptococcus canis</name>
    <dbReference type="NCBI Taxonomy" id="1329"/>
    <lineage>
        <taxon>Bacteria</taxon>
        <taxon>Bacillati</taxon>
        <taxon>Bacillota</taxon>
        <taxon>Bacilli</taxon>
        <taxon>Lactobacillales</taxon>
        <taxon>Streptococcaceae</taxon>
        <taxon>Streptococcus</taxon>
    </lineage>
</organism>
<sequence length="353" mass="40109">MLREKKKTTVWLTLGVMIVTLLVGCLAGKKKSLLVQSGEQQQQITYLKKKSKSRKANQKPFPEKSKEAKQAVMDADLAQMDALGLYYDYNHLSLVDTVKAYLKEFGIDESQIAFSYKDLNSGKTAAMNDHQPMTAGSTYKLPLNMLVVDEVEKGKLSMTERFDITRTDYEYDQEHNAYVAQFNGAMSIPDMQEYSLVYSENTPAYALAERLGGMNKAYQLFGRYGKVSGAIPTIDRNDNKTTTAYYVQVLDYLWRHQDKYKDILYYIGESFPGLYYKTYLPHVKVYQKPGYVREALNVGAIVCEESPYLIALYSSGLGGATEASEEVNDLGYVQLVNLTYVINEWHRVNHNMA</sequence>
<dbReference type="GO" id="GO:0030655">
    <property type="term" value="P:beta-lactam antibiotic catabolic process"/>
    <property type="evidence" value="ECO:0007669"/>
    <property type="project" value="InterPro"/>
</dbReference>
<feature type="compositionally biased region" description="Basic residues" evidence="1">
    <location>
        <begin position="47"/>
        <end position="57"/>
    </location>
</feature>
<dbReference type="AlphaFoldDB" id="A0A3P5Y4T0"/>
<dbReference type="PROSITE" id="PS51257">
    <property type="entry name" value="PROKAR_LIPOPROTEIN"/>
    <property type="match status" value="1"/>
</dbReference>
<accession>A0A3P5Y4T0</accession>
<dbReference type="SUPFAM" id="SSF56601">
    <property type="entry name" value="beta-lactamase/transpeptidase-like"/>
    <property type="match status" value="1"/>
</dbReference>
<dbReference type="Pfam" id="PF13354">
    <property type="entry name" value="Beta-lactamase2"/>
    <property type="match status" value="1"/>
</dbReference>
<evidence type="ECO:0000259" key="2">
    <source>
        <dbReference type="Pfam" id="PF13354"/>
    </source>
</evidence>
<name>A0A3P5Y4T0_STRCB</name>
<proteinExistence type="predicted"/>
<dbReference type="EMBL" id="UXEP01000017">
    <property type="protein sequence ID" value="VDC42826.1"/>
    <property type="molecule type" value="Genomic_DNA"/>
</dbReference>
<dbReference type="GO" id="GO:0008800">
    <property type="term" value="F:beta-lactamase activity"/>
    <property type="evidence" value="ECO:0007669"/>
    <property type="project" value="InterPro"/>
</dbReference>
<evidence type="ECO:0000313" key="4">
    <source>
        <dbReference type="Proteomes" id="UP000280759"/>
    </source>
</evidence>
<gene>
    <name evidence="3" type="ORF">FMV2238Y02_12980</name>
</gene>
<feature type="region of interest" description="Disordered" evidence="1">
    <location>
        <begin position="46"/>
        <end position="68"/>
    </location>
</feature>
<dbReference type="InterPro" id="IPR000871">
    <property type="entry name" value="Beta-lactam_class-A"/>
</dbReference>
<dbReference type="Proteomes" id="UP000280759">
    <property type="component" value="Unassembled WGS sequence"/>
</dbReference>
<dbReference type="InterPro" id="IPR045155">
    <property type="entry name" value="Beta-lactam_cat"/>
</dbReference>
<reference evidence="3 4" key="1">
    <citation type="submission" date="2018-10" db="EMBL/GenBank/DDBJ databases">
        <authorList>
            <consortium name="Molecular Microbiology and Infection Unit (UMMI)"/>
            <person name="Machado M."/>
        </authorList>
    </citation>
    <scope>NUCLEOTIDE SEQUENCE [LARGE SCALE GENOMIC DNA]</scope>
    <source>
        <strain evidence="3">FMV2238.02</strain>
    </source>
</reference>
<feature type="domain" description="Beta-lactamase class A catalytic" evidence="2">
    <location>
        <begin position="114"/>
        <end position="312"/>
    </location>
</feature>
<evidence type="ECO:0000313" key="3">
    <source>
        <dbReference type="EMBL" id="VDC42826.1"/>
    </source>
</evidence>
<protein>
    <recommendedName>
        <fullName evidence="2">Beta-lactamase class A catalytic domain-containing protein</fullName>
    </recommendedName>
</protein>
<dbReference type="Gene3D" id="3.40.710.10">
    <property type="entry name" value="DD-peptidase/beta-lactamase superfamily"/>
    <property type="match status" value="1"/>
</dbReference>
<dbReference type="PANTHER" id="PTHR35333:SF3">
    <property type="entry name" value="BETA-LACTAMASE-TYPE TRANSPEPTIDASE FOLD CONTAINING PROTEIN"/>
    <property type="match status" value="1"/>
</dbReference>
<dbReference type="InterPro" id="IPR012338">
    <property type="entry name" value="Beta-lactam/transpept-like"/>
</dbReference>
<evidence type="ECO:0000256" key="1">
    <source>
        <dbReference type="SAM" id="MobiDB-lite"/>
    </source>
</evidence>
<dbReference type="GO" id="GO:0046677">
    <property type="term" value="P:response to antibiotic"/>
    <property type="evidence" value="ECO:0007669"/>
    <property type="project" value="InterPro"/>
</dbReference>